<sequence>MSLDREALGRAAARGPFLRVLVAETQGSTPREAGAAMLVGADWAEGTIGGGALEFEAMARAREILARGGPGRLERIALGPARGQCCGGAVTLAYEALAAETVAGLAPGIWARPVAGASAGEMPLGVRRALARVRDRGEAPALLIEGWLLEAVAAPARALWIWGAGHVGRALVSVLAPLPGLAISWADSGAERFPETIPAGVTPLIAANPADLVPLAPRAADHLVLTYSHALDLELCHRLLGHGFGSLGLIGSATKWARFRARLAGLGHDSAQISRIACPIGDPTLGKHPQAIAVGVASALIRGMSAGARPRQKKDRAG</sequence>
<dbReference type="RefSeq" id="WP_071165635.1">
    <property type="nucleotide sequence ID" value="NZ_CP017781.1"/>
</dbReference>
<name>A0A1D9M9W2_9RHOB</name>
<dbReference type="InterPro" id="IPR003777">
    <property type="entry name" value="XdhC_CoxI"/>
</dbReference>
<dbReference type="Pfam" id="PF02625">
    <property type="entry name" value="XdhC_CoxI"/>
    <property type="match status" value="1"/>
</dbReference>
<dbReference type="PANTHER" id="PTHR30388:SF6">
    <property type="entry name" value="XANTHINE DEHYDROGENASE SUBUNIT A-RELATED"/>
    <property type="match status" value="1"/>
</dbReference>
<dbReference type="KEGG" id="rhp:LPB142_04430"/>
<dbReference type="STRING" id="1850250.LPB142_04430"/>
<evidence type="ECO:0000313" key="3">
    <source>
        <dbReference type="EMBL" id="AOZ68655.1"/>
    </source>
</evidence>
<dbReference type="Gene3D" id="3.40.50.720">
    <property type="entry name" value="NAD(P)-binding Rossmann-like Domain"/>
    <property type="match status" value="1"/>
</dbReference>
<evidence type="ECO:0000259" key="1">
    <source>
        <dbReference type="Pfam" id="PF02625"/>
    </source>
</evidence>
<feature type="domain" description="XdhC Rossmann" evidence="2">
    <location>
        <begin position="159"/>
        <end position="298"/>
    </location>
</feature>
<dbReference type="AlphaFoldDB" id="A0A1D9M9W2"/>
<organism evidence="3 4">
    <name type="scientific">Rhodobacter xanthinilyticus</name>
    <dbReference type="NCBI Taxonomy" id="1850250"/>
    <lineage>
        <taxon>Bacteria</taxon>
        <taxon>Pseudomonadati</taxon>
        <taxon>Pseudomonadota</taxon>
        <taxon>Alphaproteobacteria</taxon>
        <taxon>Rhodobacterales</taxon>
        <taxon>Rhodobacter group</taxon>
        <taxon>Rhodobacter</taxon>
    </lineage>
</organism>
<evidence type="ECO:0000259" key="2">
    <source>
        <dbReference type="Pfam" id="PF13478"/>
    </source>
</evidence>
<gene>
    <name evidence="3" type="ORF">LPB142_04430</name>
</gene>
<dbReference type="NCBIfam" id="TIGR02964">
    <property type="entry name" value="xanthine_xdhC"/>
    <property type="match status" value="1"/>
</dbReference>
<feature type="domain" description="XdhC- CoxI" evidence="1">
    <location>
        <begin position="12"/>
        <end position="74"/>
    </location>
</feature>
<dbReference type="InterPro" id="IPR052698">
    <property type="entry name" value="MoCofactor_Util/Proc"/>
</dbReference>
<dbReference type="EMBL" id="CP017781">
    <property type="protein sequence ID" value="AOZ68655.1"/>
    <property type="molecule type" value="Genomic_DNA"/>
</dbReference>
<evidence type="ECO:0000313" key="4">
    <source>
        <dbReference type="Proteomes" id="UP000176562"/>
    </source>
</evidence>
<dbReference type="Proteomes" id="UP000176562">
    <property type="component" value="Chromosome"/>
</dbReference>
<dbReference type="InterPro" id="IPR014308">
    <property type="entry name" value="Xanthine_DH_XdhC"/>
</dbReference>
<protein>
    <submittedName>
        <fullName evidence="3">Xanthine dehydrogenase accessory protein XdhC</fullName>
    </submittedName>
</protein>
<dbReference type="Pfam" id="PF13478">
    <property type="entry name" value="XdhC_C"/>
    <property type="match status" value="1"/>
</dbReference>
<reference evidence="3 4" key="1">
    <citation type="submission" date="2016-10" db="EMBL/GenBank/DDBJ databases">
        <title>Rhodobacter sp. LPB0142, isolated from sea water.</title>
        <authorList>
            <person name="Kim E."/>
            <person name="Yi H."/>
        </authorList>
    </citation>
    <scope>NUCLEOTIDE SEQUENCE [LARGE SCALE GENOMIC DNA]</scope>
    <source>
        <strain evidence="3 4">LPB0142</strain>
    </source>
</reference>
<dbReference type="PANTHER" id="PTHR30388">
    <property type="entry name" value="ALDEHYDE OXIDOREDUCTASE MOLYBDENUM COFACTOR ASSEMBLY PROTEIN"/>
    <property type="match status" value="1"/>
</dbReference>
<keyword evidence="4" id="KW-1185">Reference proteome</keyword>
<proteinExistence type="predicted"/>
<dbReference type="InterPro" id="IPR027051">
    <property type="entry name" value="XdhC_Rossmann_dom"/>
</dbReference>
<accession>A0A1D9M9W2</accession>